<dbReference type="OrthoDB" id="6359366at2759"/>
<protein>
    <submittedName>
        <fullName evidence="1">Uncharacterized protein</fullName>
    </submittedName>
</protein>
<gene>
    <name evidence="1" type="ORF">DAPPUDRAFT_252503</name>
</gene>
<evidence type="ECO:0000313" key="2">
    <source>
        <dbReference type="Proteomes" id="UP000000305"/>
    </source>
</evidence>
<dbReference type="InParanoid" id="E9H2U4"/>
<reference evidence="1 2" key="1">
    <citation type="journal article" date="2011" name="Science">
        <title>The ecoresponsive genome of Daphnia pulex.</title>
        <authorList>
            <person name="Colbourne J.K."/>
            <person name="Pfrender M.E."/>
            <person name="Gilbert D."/>
            <person name="Thomas W.K."/>
            <person name="Tucker A."/>
            <person name="Oakley T.H."/>
            <person name="Tokishita S."/>
            <person name="Aerts A."/>
            <person name="Arnold G.J."/>
            <person name="Basu M.K."/>
            <person name="Bauer D.J."/>
            <person name="Caceres C.E."/>
            <person name="Carmel L."/>
            <person name="Casola C."/>
            <person name="Choi J.H."/>
            <person name="Detter J.C."/>
            <person name="Dong Q."/>
            <person name="Dusheyko S."/>
            <person name="Eads B.D."/>
            <person name="Frohlich T."/>
            <person name="Geiler-Samerotte K.A."/>
            <person name="Gerlach D."/>
            <person name="Hatcher P."/>
            <person name="Jogdeo S."/>
            <person name="Krijgsveld J."/>
            <person name="Kriventseva E.V."/>
            <person name="Kultz D."/>
            <person name="Laforsch C."/>
            <person name="Lindquist E."/>
            <person name="Lopez J."/>
            <person name="Manak J.R."/>
            <person name="Muller J."/>
            <person name="Pangilinan J."/>
            <person name="Patwardhan R.P."/>
            <person name="Pitluck S."/>
            <person name="Pritham E.J."/>
            <person name="Rechtsteiner A."/>
            <person name="Rho M."/>
            <person name="Rogozin I.B."/>
            <person name="Sakarya O."/>
            <person name="Salamov A."/>
            <person name="Schaack S."/>
            <person name="Shapiro H."/>
            <person name="Shiga Y."/>
            <person name="Skalitzky C."/>
            <person name="Smith Z."/>
            <person name="Souvorov A."/>
            <person name="Sung W."/>
            <person name="Tang Z."/>
            <person name="Tsuchiya D."/>
            <person name="Tu H."/>
            <person name="Vos H."/>
            <person name="Wang M."/>
            <person name="Wolf Y.I."/>
            <person name="Yamagata H."/>
            <person name="Yamada T."/>
            <person name="Ye Y."/>
            <person name="Shaw J.R."/>
            <person name="Andrews J."/>
            <person name="Crease T.J."/>
            <person name="Tang H."/>
            <person name="Lucas S.M."/>
            <person name="Robertson H.M."/>
            <person name="Bork P."/>
            <person name="Koonin E.V."/>
            <person name="Zdobnov E.M."/>
            <person name="Grigoriev I.V."/>
            <person name="Lynch M."/>
            <person name="Boore J.L."/>
        </authorList>
    </citation>
    <scope>NUCLEOTIDE SEQUENCE [LARGE SCALE GENOMIC DNA]</scope>
</reference>
<name>E9H2U4_DAPPU</name>
<dbReference type="Proteomes" id="UP000000305">
    <property type="component" value="Unassembled WGS sequence"/>
</dbReference>
<dbReference type="HOGENOM" id="CLU_2869861_0_0_1"/>
<accession>E9H2U4</accession>
<proteinExistence type="predicted"/>
<keyword evidence="2" id="KW-1185">Reference proteome</keyword>
<dbReference type="EMBL" id="GL732587">
    <property type="protein sequence ID" value="EFX73841.1"/>
    <property type="molecule type" value="Genomic_DNA"/>
</dbReference>
<sequence>MEPAKAAAPVLSAAQQKKSINGSTKVQKRKVLINTLDSPLDLEWPRIGAVKEEEVTKLLAEYNV</sequence>
<evidence type="ECO:0000313" key="1">
    <source>
        <dbReference type="EMBL" id="EFX73841.1"/>
    </source>
</evidence>
<dbReference type="KEGG" id="dpx:DAPPUDRAFT_252503"/>
<dbReference type="AlphaFoldDB" id="E9H2U4"/>
<organism evidence="1 2">
    <name type="scientific">Daphnia pulex</name>
    <name type="common">Water flea</name>
    <dbReference type="NCBI Taxonomy" id="6669"/>
    <lineage>
        <taxon>Eukaryota</taxon>
        <taxon>Metazoa</taxon>
        <taxon>Ecdysozoa</taxon>
        <taxon>Arthropoda</taxon>
        <taxon>Crustacea</taxon>
        <taxon>Branchiopoda</taxon>
        <taxon>Diplostraca</taxon>
        <taxon>Cladocera</taxon>
        <taxon>Anomopoda</taxon>
        <taxon>Daphniidae</taxon>
        <taxon>Daphnia</taxon>
    </lineage>
</organism>